<dbReference type="Proteomes" id="UP000597617">
    <property type="component" value="Unassembled WGS sequence"/>
</dbReference>
<proteinExistence type="predicted"/>
<feature type="chain" id="PRO_5046542334" evidence="1">
    <location>
        <begin position="18"/>
        <end position="659"/>
    </location>
</feature>
<organism evidence="2 3">
    <name type="scientific">Hymenobacter jeongseonensis</name>
    <dbReference type="NCBI Taxonomy" id="2791027"/>
    <lineage>
        <taxon>Bacteria</taxon>
        <taxon>Pseudomonadati</taxon>
        <taxon>Bacteroidota</taxon>
        <taxon>Cytophagia</taxon>
        <taxon>Cytophagales</taxon>
        <taxon>Hymenobacteraceae</taxon>
        <taxon>Hymenobacter</taxon>
    </lineage>
</organism>
<dbReference type="NCBIfam" id="TIGR04131">
    <property type="entry name" value="Bac_Flav_CTERM"/>
    <property type="match status" value="1"/>
</dbReference>
<evidence type="ECO:0000256" key="1">
    <source>
        <dbReference type="SAM" id="SignalP"/>
    </source>
</evidence>
<dbReference type="RefSeq" id="WP_196281858.1">
    <property type="nucleotide sequence ID" value="NZ_JADQDQ010000003.1"/>
</dbReference>
<feature type="signal peptide" evidence="1">
    <location>
        <begin position="1"/>
        <end position="17"/>
    </location>
</feature>
<dbReference type="EMBL" id="JADQDQ010000003">
    <property type="protein sequence ID" value="MBF9237488.1"/>
    <property type="molecule type" value="Genomic_DNA"/>
</dbReference>
<dbReference type="Gene3D" id="2.60.40.10">
    <property type="entry name" value="Immunoglobulins"/>
    <property type="match status" value="1"/>
</dbReference>
<keyword evidence="3" id="KW-1185">Reference proteome</keyword>
<comment type="caution">
    <text evidence="2">The sequence shown here is derived from an EMBL/GenBank/DDBJ whole genome shotgun (WGS) entry which is preliminary data.</text>
</comment>
<name>A0ABS0IHU3_9BACT</name>
<gene>
    <name evidence="2" type="ORF">I2I05_08760</name>
</gene>
<evidence type="ECO:0000313" key="2">
    <source>
        <dbReference type="EMBL" id="MBF9237488.1"/>
    </source>
</evidence>
<sequence>MLVAIWLGAASAVQAQASCASANQPACSFLAIDVATGQPVDAFCVGRRVRFQQCAGRNIPTSLLFYGVLPGSGTTFLPSCSPPNPYNYEYTPTKAQVGLVTVSELANAVAGGSGQASTYYIRTFRVYDPTPPAFTVAPCPSNSALITVTDAAYDSYTVRVGNAPERVILRNQATVVAVPAGATTVTVTGRYAATGVCDGAATQPIAPLLPPQTPALTRLTLQAPLPGSAATLDVAQLPAGYTYTLQRADASVAGSYRAIANIPPNSTSFSLANAVAGCYRLRRTDPCRLDSSFSPLVCTLSLTGSSTQNRNQLLLNDAGRGNRYSVTRNGQPLAVFTPIAGGLEDPNVECGTTYTYRVTATQPGGGVSVSNPVSITTQSALPPAQPRLVASFNLRNVVELTPFLANGNPLATGSTLRYQRSTAGGPPAAFRTASSTGIQRDSVALAALITQAPCYTVRLVDVCGNTSPESSPSCPALLTAAPADPTGATASLTWTPFTGPTPGAAATFTLQRLASDGTVLSAVQVSGSSYTDLTPPTDRQILRYRLQIGGAGLPPGTLSYSNVATVTRQVYLNIATAFTPNGDRLNDVLEVKGRYLQRFTFVVIDRNGQEIFRSTQRDEAWDGTIKGRAPVLGTYAWRFQQIGEDGAAFSATGSVTILK</sequence>
<evidence type="ECO:0000313" key="3">
    <source>
        <dbReference type="Proteomes" id="UP000597617"/>
    </source>
</evidence>
<protein>
    <submittedName>
        <fullName evidence="2">Gliding motility-associated C-terminal domain-containing protein</fullName>
    </submittedName>
</protein>
<dbReference type="InterPro" id="IPR013783">
    <property type="entry name" value="Ig-like_fold"/>
</dbReference>
<dbReference type="Pfam" id="PF13585">
    <property type="entry name" value="CHU_C"/>
    <property type="match status" value="1"/>
</dbReference>
<accession>A0ABS0IHU3</accession>
<dbReference type="InterPro" id="IPR026341">
    <property type="entry name" value="T9SS_type_B"/>
</dbReference>
<reference evidence="2 3" key="1">
    <citation type="submission" date="2020-11" db="EMBL/GenBank/DDBJ databases">
        <authorList>
            <person name="Kim M.K."/>
        </authorList>
    </citation>
    <scope>NUCLEOTIDE SEQUENCE [LARGE SCALE GENOMIC DNA]</scope>
    <source>
        <strain evidence="2 3">BT683</strain>
    </source>
</reference>
<keyword evidence="1" id="KW-0732">Signal</keyword>